<evidence type="ECO:0000313" key="1">
    <source>
        <dbReference type="EMBL" id="CAF1605130.1"/>
    </source>
</evidence>
<dbReference type="Proteomes" id="UP000663828">
    <property type="component" value="Unassembled WGS sequence"/>
</dbReference>
<name>A0A816B634_ADIRI</name>
<protein>
    <submittedName>
        <fullName evidence="1">Uncharacterized protein</fullName>
    </submittedName>
</protein>
<accession>A0A816B634</accession>
<dbReference type="AlphaFoldDB" id="A0A816B634"/>
<dbReference type="Gene3D" id="3.90.176.10">
    <property type="entry name" value="Toxin ADP-ribosyltransferase, Chain A, domain 1"/>
    <property type="match status" value="1"/>
</dbReference>
<organism evidence="1 2">
    <name type="scientific">Adineta ricciae</name>
    <name type="common">Rotifer</name>
    <dbReference type="NCBI Taxonomy" id="249248"/>
    <lineage>
        <taxon>Eukaryota</taxon>
        <taxon>Metazoa</taxon>
        <taxon>Spiralia</taxon>
        <taxon>Gnathifera</taxon>
        <taxon>Rotifera</taxon>
        <taxon>Eurotatoria</taxon>
        <taxon>Bdelloidea</taxon>
        <taxon>Adinetida</taxon>
        <taxon>Adinetidae</taxon>
        <taxon>Adineta</taxon>
    </lineage>
</organism>
<gene>
    <name evidence="1" type="ORF">XAT740_LOCUS48184</name>
</gene>
<dbReference type="EMBL" id="CAJNOR010006858">
    <property type="protein sequence ID" value="CAF1605130.1"/>
    <property type="molecule type" value="Genomic_DNA"/>
</dbReference>
<comment type="caution">
    <text evidence="1">The sequence shown here is derived from an EMBL/GenBank/DDBJ whole genome shotgun (WGS) entry which is preliminary data.</text>
</comment>
<sequence>MLPSKKLLCKYGSQCPILSRLVEDNTYRLDDIDHCSMNFHPGRRGGMTVEDNFQSKKFKSAYQHCNRSRAHQYNRNFWAGKANNDDLEEEVKRNGYGDIWSSVFCDRVRQRMEHDRHRQMGSPLSNIQMSAVMLYTNTILHEKLKEDERLFSMQDVTNGNLCTYTQKWPIFGRALNSAICCLNKHDYVNRPITVYHGLARIIIDPDELNNFDYGSRTKKNAFFKCGTFISTSRDRDVALFFACPDSDPANSSSIFEIHTMPNDNEDELIGADVSWISWHHVEDEYLIARLAQFGIDDHFFDRQNNIYIVKLSVEFFCHRGQMCYSLEHDSGNCNCEIKIGRRPIWMPPPEIVSS</sequence>
<reference evidence="1" key="1">
    <citation type="submission" date="2021-02" db="EMBL/GenBank/DDBJ databases">
        <authorList>
            <person name="Nowell W R."/>
        </authorList>
    </citation>
    <scope>NUCLEOTIDE SEQUENCE</scope>
</reference>
<dbReference type="SUPFAM" id="SSF56399">
    <property type="entry name" value="ADP-ribosylation"/>
    <property type="match status" value="1"/>
</dbReference>
<evidence type="ECO:0000313" key="2">
    <source>
        <dbReference type="Proteomes" id="UP000663828"/>
    </source>
</evidence>
<keyword evidence="2" id="KW-1185">Reference proteome</keyword>
<proteinExistence type="predicted"/>